<reference evidence="1" key="1">
    <citation type="journal article" date="2018" name="Genome Biol. Evol.">
        <title>Genomics and development of Lentinus tigrinus, a white-rot wood-decaying mushroom with dimorphic fruiting bodies.</title>
        <authorList>
            <person name="Wu B."/>
            <person name="Xu Z."/>
            <person name="Knudson A."/>
            <person name="Carlson A."/>
            <person name="Chen N."/>
            <person name="Kovaka S."/>
            <person name="LaButti K."/>
            <person name="Lipzen A."/>
            <person name="Pennachio C."/>
            <person name="Riley R."/>
            <person name="Schakwitz W."/>
            <person name="Umezawa K."/>
            <person name="Ohm R.A."/>
            <person name="Grigoriev I.V."/>
            <person name="Nagy L.G."/>
            <person name="Gibbons J."/>
            <person name="Hibbett D."/>
        </authorList>
    </citation>
    <scope>NUCLEOTIDE SEQUENCE [LARGE SCALE GENOMIC DNA]</scope>
    <source>
        <strain evidence="1">ALCF2SS1-6</strain>
    </source>
</reference>
<keyword evidence="2" id="KW-1185">Reference proteome</keyword>
<dbReference type="EMBL" id="ML122276">
    <property type="protein sequence ID" value="RPD58313.1"/>
    <property type="molecule type" value="Genomic_DNA"/>
</dbReference>
<dbReference type="Proteomes" id="UP000313359">
    <property type="component" value="Unassembled WGS sequence"/>
</dbReference>
<evidence type="ECO:0000313" key="1">
    <source>
        <dbReference type="EMBL" id="RPD58313.1"/>
    </source>
</evidence>
<sequence length="157" mass="18355">MDMYDGQILVATERRADLHKEVESGKVYIIDFDTSKRLERGPGHQHAIELPECNCKPPLSMTRFDPYSWDVYCTGKMFDCITTFFYSDRQLPWIARWYINWLIGSERGCTTVCHCRPSARRARRVLGVIIWGARVCEQWANLVARLRGLRKPETRPT</sequence>
<evidence type="ECO:0008006" key="3">
    <source>
        <dbReference type="Google" id="ProtNLM"/>
    </source>
</evidence>
<gene>
    <name evidence="1" type="ORF">L227DRAFT_193624</name>
</gene>
<accession>A0A5C2S3W0</accession>
<dbReference type="AlphaFoldDB" id="A0A5C2S3W0"/>
<dbReference type="OrthoDB" id="4062651at2759"/>
<evidence type="ECO:0000313" key="2">
    <source>
        <dbReference type="Proteomes" id="UP000313359"/>
    </source>
</evidence>
<name>A0A5C2S3W0_9APHY</name>
<proteinExistence type="predicted"/>
<protein>
    <recommendedName>
        <fullName evidence="3">Protein kinase domain-containing protein</fullName>
    </recommendedName>
</protein>
<organism evidence="1 2">
    <name type="scientific">Lentinus tigrinus ALCF2SS1-6</name>
    <dbReference type="NCBI Taxonomy" id="1328759"/>
    <lineage>
        <taxon>Eukaryota</taxon>
        <taxon>Fungi</taxon>
        <taxon>Dikarya</taxon>
        <taxon>Basidiomycota</taxon>
        <taxon>Agaricomycotina</taxon>
        <taxon>Agaricomycetes</taxon>
        <taxon>Polyporales</taxon>
        <taxon>Polyporaceae</taxon>
        <taxon>Lentinus</taxon>
    </lineage>
</organism>